<accession>A0ABW4X272</accession>
<dbReference type="EMBL" id="JBHUHV010000058">
    <property type="protein sequence ID" value="MFD2069068.1"/>
    <property type="molecule type" value="Genomic_DNA"/>
</dbReference>
<evidence type="ECO:0008006" key="3">
    <source>
        <dbReference type="Google" id="ProtNLM"/>
    </source>
</evidence>
<protein>
    <recommendedName>
        <fullName evidence="3">SWIM-type domain-containing protein</fullName>
    </recommendedName>
</protein>
<dbReference type="RefSeq" id="WP_229957411.1">
    <property type="nucleotide sequence ID" value="NZ_JAJJWI010000001.1"/>
</dbReference>
<keyword evidence="2" id="KW-1185">Reference proteome</keyword>
<evidence type="ECO:0000313" key="1">
    <source>
        <dbReference type="EMBL" id="MFD2069068.1"/>
    </source>
</evidence>
<gene>
    <name evidence="1" type="ORF">ACFSKU_19435</name>
</gene>
<proteinExistence type="predicted"/>
<evidence type="ECO:0000313" key="2">
    <source>
        <dbReference type="Proteomes" id="UP001597369"/>
    </source>
</evidence>
<name>A0ABW4X272_9BACT</name>
<dbReference type="Proteomes" id="UP001597369">
    <property type="component" value="Unassembled WGS sequence"/>
</dbReference>
<comment type="caution">
    <text evidence="1">The sequence shown here is derived from an EMBL/GenBank/DDBJ whole genome shotgun (WGS) entry which is preliminary data.</text>
</comment>
<reference evidence="2" key="1">
    <citation type="journal article" date="2019" name="Int. J. Syst. Evol. Microbiol.">
        <title>The Global Catalogue of Microorganisms (GCM) 10K type strain sequencing project: providing services to taxonomists for standard genome sequencing and annotation.</title>
        <authorList>
            <consortium name="The Broad Institute Genomics Platform"/>
            <consortium name="The Broad Institute Genome Sequencing Center for Infectious Disease"/>
            <person name="Wu L."/>
            <person name="Ma J."/>
        </authorList>
    </citation>
    <scope>NUCLEOTIDE SEQUENCE [LARGE SCALE GENOMIC DNA]</scope>
    <source>
        <strain evidence="2">JCM 16545</strain>
    </source>
</reference>
<sequence>MSDNTPTYNRLLSVLKLSILLLLFACVGSACSGREAFSEESEAQAEGEEVIEEEPYDGKLLAQVVFDSIDYIAPRQELLQPFIREFGDGTVVDKVMINKVQESKEDEPAYYLVGLGILNGAFKSMALELDVSSDNSLYLSSKGEKHICEAAIDCNFCYFTFSGNKIIGCECSSREAGTNCRHTVSQTNNLLQGVELRNTRKD</sequence>
<organism evidence="1 2">
    <name type="scientific">Pontibacter silvestris</name>
    <dbReference type="NCBI Taxonomy" id="2305183"/>
    <lineage>
        <taxon>Bacteria</taxon>
        <taxon>Pseudomonadati</taxon>
        <taxon>Bacteroidota</taxon>
        <taxon>Cytophagia</taxon>
        <taxon>Cytophagales</taxon>
        <taxon>Hymenobacteraceae</taxon>
        <taxon>Pontibacter</taxon>
    </lineage>
</organism>